<dbReference type="InterPro" id="IPR011008">
    <property type="entry name" value="Dimeric_a/b-barrel"/>
</dbReference>
<reference evidence="4" key="1">
    <citation type="submission" date="2016-03" db="EMBL/GenBank/DDBJ databases">
        <authorList>
            <person name="Ploux O."/>
        </authorList>
    </citation>
    <scope>NUCLEOTIDE SEQUENCE [LARGE SCALE GENOMIC DNA]</scope>
    <source>
        <strain evidence="4">BS258</strain>
    </source>
</reference>
<dbReference type="RefSeq" id="WP_062860450.1">
    <property type="nucleotide sequence ID" value="NZ_CP014869.1"/>
</dbReference>
<dbReference type="InterPro" id="IPR005545">
    <property type="entry name" value="YCII"/>
</dbReference>
<organism evidence="3 4">
    <name type="scientific">Brevibacterium linens</name>
    <dbReference type="NCBI Taxonomy" id="1703"/>
    <lineage>
        <taxon>Bacteria</taxon>
        <taxon>Bacillati</taxon>
        <taxon>Actinomycetota</taxon>
        <taxon>Actinomycetes</taxon>
        <taxon>Micrococcales</taxon>
        <taxon>Brevibacteriaceae</taxon>
        <taxon>Brevibacterium</taxon>
    </lineage>
</organism>
<dbReference type="PANTHER" id="PTHR35174">
    <property type="entry name" value="BLL7171 PROTEIN-RELATED"/>
    <property type="match status" value="1"/>
</dbReference>
<proteinExistence type="inferred from homology"/>
<name>A0A144M1E3_BRELN</name>
<accession>A0A144M1E3</accession>
<dbReference type="KEGG" id="bly:A2T55_01015"/>
<gene>
    <name evidence="3" type="ORF">A2T55_01015</name>
</gene>
<dbReference type="SUPFAM" id="SSF54909">
    <property type="entry name" value="Dimeric alpha+beta barrel"/>
    <property type="match status" value="1"/>
</dbReference>
<feature type="domain" description="YCII-related" evidence="2">
    <location>
        <begin position="15"/>
        <end position="113"/>
    </location>
</feature>
<dbReference type="PANTHER" id="PTHR35174:SF3">
    <property type="entry name" value="BLL7171 PROTEIN"/>
    <property type="match status" value="1"/>
</dbReference>
<evidence type="ECO:0000256" key="1">
    <source>
        <dbReference type="ARBA" id="ARBA00007689"/>
    </source>
</evidence>
<comment type="similarity">
    <text evidence="1">Belongs to the YciI family.</text>
</comment>
<dbReference type="AlphaFoldDB" id="A0A144M1E3"/>
<evidence type="ECO:0000313" key="3">
    <source>
        <dbReference type="EMBL" id="AMT92557.1"/>
    </source>
</evidence>
<dbReference type="EMBL" id="CP014869">
    <property type="protein sequence ID" value="AMT92557.1"/>
    <property type="molecule type" value="Genomic_DNA"/>
</dbReference>
<evidence type="ECO:0000259" key="2">
    <source>
        <dbReference type="Pfam" id="PF03795"/>
    </source>
</evidence>
<dbReference type="Gene3D" id="3.30.70.1060">
    <property type="entry name" value="Dimeric alpha+beta barrel"/>
    <property type="match status" value="1"/>
</dbReference>
<dbReference type="Proteomes" id="UP000075950">
    <property type="component" value="Chromosome"/>
</dbReference>
<protein>
    <recommendedName>
        <fullName evidence="2">YCII-related domain-containing protein</fullName>
    </recommendedName>
</protein>
<dbReference type="Pfam" id="PF03795">
    <property type="entry name" value="YCII"/>
    <property type="match status" value="1"/>
</dbReference>
<sequence length="136" mass="14501">MRYSLIFHAPEPGADGPAPSAEDIQEMMRLMDDFGQALTSAGVFVAWEMLAPHTETKTVTRRTGEVVIEDGPFAAAKEALAGVVVIDVPDTEAALAWAEKFPGTDYGTIEVRPAATSFVDGAWTRPGPVLLTASPR</sequence>
<evidence type="ECO:0000313" key="4">
    <source>
        <dbReference type="Proteomes" id="UP000075950"/>
    </source>
</evidence>